<dbReference type="GO" id="GO:0015774">
    <property type="term" value="P:polysaccharide transport"/>
    <property type="evidence" value="ECO:0007669"/>
    <property type="project" value="InterPro"/>
</dbReference>
<evidence type="ECO:0000313" key="2">
    <source>
        <dbReference type="Proteomes" id="UP000322997"/>
    </source>
</evidence>
<dbReference type="EMBL" id="VTEQ01000005">
    <property type="protein sequence ID" value="TYS52499.1"/>
    <property type="molecule type" value="Genomic_DNA"/>
</dbReference>
<sequence length="365" mass="42294">MDIIKKVIKRFIKPLLVLIKTIVFIKNDKATTRNTVAYTFRVSGWKQDYVKAFLSEYDVRYVPFNVNIKWLKKKILRHPNKVFIVWGFNEEDSVREFAKEHDIQIYRLEDGFVRSSGLGSMHTLPYSLCLDKRGMYFDSSQASDLEDILNNFNFLDDPGLLVRAKKALDMLKELRVSKYNHIPTKDINEIYGEKKNRRILVIGQVEDDASIKKGCNQIVTNNDIVFLARKENPEAEIFYKPHPDVLTGRRPMQSNPKKVVDIAKVIEEPLSLIDSFETIDHVYTITSLSGFEALIRGISVTTIGAPFYSGWGLTDDRQMTTRRRRSLSVEELFAAAYIIYPRYLDPINKEPLTLEETIKRIKSEI</sequence>
<proteinExistence type="predicted"/>
<dbReference type="GO" id="GO:0000271">
    <property type="term" value="P:polysaccharide biosynthetic process"/>
    <property type="evidence" value="ECO:0007669"/>
    <property type="project" value="InterPro"/>
</dbReference>
<gene>
    <name evidence="1" type="ORF">FZC83_16855</name>
</gene>
<protein>
    <submittedName>
        <fullName evidence="1">Capsular polysaccharide biosynthesis protein</fullName>
    </submittedName>
</protein>
<organism evidence="1 2">
    <name type="scientific">Rossellomorea marisflavi</name>
    <dbReference type="NCBI Taxonomy" id="189381"/>
    <lineage>
        <taxon>Bacteria</taxon>
        <taxon>Bacillati</taxon>
        <taxon>Bacillota</taxon>
        <taxon>Bacilli</taxon>
        <taxon>Bacillales</taxon>
        <taxon>Bacillaceae</taxon>
        <taxon>Rossellomorea</taxon>
    </lineage>
</organism>
<name>A0A5D4RP30_9BACI</name>
<dbReference type="Pfam" id="PF05159">
    <property type="entry name" value="Capsule_synth"/>
    <property type="match status" value="2"/>
</dbReference>
<comment type="caution">
    <text evidence="1">The sequence shown here is derived from an EMBL/GenBank/DDBJ whole genome shotgun (WGS) entry which is preliminary data.</text>
</comment>
<evidence type="ECO:0000313" key="1">
    <source>
        <dbReference type="EMBL" id="TYS52499.1"/>
    </source>
</evidence>
<accession>A0A5D4RP30</accession>
<dbReference type="AlphaFoldDB" id="A0A5D4RP30"/>
<dbReference type="RefSeq" id="WP_148985765.1">
    <property type="nucleotide sequence ID" value="NZ_JBNILK010000005.1"/>
</dbReference>
<dbReference type="InterPro" id="IPR007833">
    <property type="entry name" value="Capsule_polysaccharide_synth"/>
</dbReference>
<dbReference type="CDD" id="cd16439">
    <property type="entry name" value="beta_Kdo_transferase_KpsC_2"/>
    <property type="match status" value="1"/>
</dbReference>
<reference evidence="1 2" key="1">
    <citation type="submission" date="2019-08" db="EMBL/GenBank/DDBJ databases">
        <title>Bacillus genomes from the desert of Cuatro Cienegas, Coahuila.</title>
        <authorList>
            <person name="Olmedo-Alvarez G."/>
        </authorList>
    </citation>
    <scope>NUCLEOTIDE SEQUENCE [LARGE SCALE GENOMIC DNA]</scope>
    <source>
        <strain evidence="1 2">CH108_3D</strain>
    </source>
</reference>
<dbReference type="Proteomes" id="UP000322997">
    <property type="component" value="Unassembled WGS sequence"/>
</dbReference>